<organism evidence="11 12">
    <name type="scientific">Mixia osmundae (strain CBS 9802 / IAM 14324 / JCM 22182 / KY 12970)</name>
    <dbReference type="NCBI Taxonomy" id="764103"/>
    <lineage>
        <taxon>Eukaryota</taxon>
        <taxon>Fungi</taxon>
        <taxon>Dikarya</taxon>
        <taxon>Basidiomycota</taxon>
        <taxon>Pucciniomycotina</taxon>
        <taxon>Mixiomycetes</taxon>
        <taxon>Mixiales</taxon>
        <taxon>Mixiaceae</taxon>
        <taxon>Mixia</taxon>
    </lineage>
</organism>
<dbReference type="PANTHER" id="PTHR10728:SF33">
    <property type="entry name" value="LYSOPHOSPHOLIPASE 1-RELATED"/>
    <property type="match status" value="1"/>
</dbReference>
<dbReference type="eggNOG" id="KOG1325">
    <property type="taxonomic scope" value="Eukaryota"/>
</dbReference>
<dbReference type="GO" id="GO:0046475">
    <property type="term" value="P:glycerophospholipid catabolic process"/>
    <property type="evidence" value="ECO:0007669"/>
    <property type="project" value="TreeGrafter"/>
</dbReference>
<evidence type="ECO:0000256" key="5">
    <source>
        <dbReference type="ARBA" id="ARBA00022963"/>
    </source>
</evidence>
<keyword evidence="3 9" id="KW-0732">Signal</keyword>
<dbReference type="STRING" id="764103.G7DZS2"/>
<dbReference type="SUPFAM" id="SSF52151">
    <property type="entry name" value="FabD/lysophospholipase-like"/>
    <property type="match status" value="1"/>
</dbReference>
<evidence type="ECO:0000256" key="2">
    <source>
        <dbReference type="ARBA" id="ARBA00013274"/>
    </source>
</evidence>
<evidence type="ECO:0000256" key="3">
    <source>
        <dbReference type="ARBA" id="ARBA00022729"/>
    </source>
</evidence>
<dbReference type="PROSITE" id="PS51210">
    <property type="entry name" value="PLA2C"/>
    <property type="match status" value="1"/>
</dbReference>
<keyword evidence="4 8" id="KW-0378">Hydrolase</keyword>
<dbReference type="PANTHER" id="PTHR10728">
    <property type="entry name" value="CYTOSOLIC PHOSPHOLIPASE A2"/>
    <property type="match status" value="1"/>
</dbReference>
<evidence type="ECO:0000256" key="8">
    <source>
        <dbReference type="PROSITE-ProRule" id="PRU00555"/>
    </source>
</evidence>
<reference evidence="11 12" key="1">
    <citation type="journal article" date="2011" name="J. Gen. Appl. Microbiol.">
        <title>Draft genome sequencing of the enigmatic basidiomycete Mixia osmundae.</title>
        <authorList>
            <person name="Nishida H."/>
            <person name="Nagatsuka Y."/>
            <person name="Sugiyama J."/>
        </authorList>
    </citation>
    <scope>NUCLEOTIDE SEQUENCE [LARGE SCALE GENOMIC DNA]</scope>
    <source>
        <strain evidence="12">CBS 9802 / IAM 14324 / JCM 22182 / KY 12970</strain>
    </source>
</reference>
<dbReference type="GO" id="GO:0004622">
    <property type="term" value="F:phosphatidylcholine lysophospholipase activity"/>
    <property type="evidence" value="ECO:0007669"/>
    <property type="project" value="UniProtKB-EC"/>
</dbReference>
<comment type="caution">
    <text evidence="11">The sequence shown here is derived from an EMBL/GenBank/DDBJ whole genome shotgun (WGS) entry which is preliminary data.</text>
</comment>
<dbReference type="Gene3D" id="3.40.1090.10">
    <property type="entry name" value="Cytosolic phospholipase A2 catalytic domain"/>
    <property type="match status" value="1"/>
</dbReference>
<dbReference type="Proteomes" id="UP000009131">
    <property type="component" value="Unassembled WGS sequence"/>
</dbReference>
<feature type="signal peptide" evidence="9">
    <location>
        <begin position="1"/>
        <end position="16"/>
    </location>
</feature>
<evidence type="ECO:0000313" key="12">
    <source>
        <dbReference type="Proteomes" id="UP000009131"/>
    </source>
</evidence>
<dbReference type="Pfam" id="PF01735">
    <property type="entry name" value="PLA2_B"/>
    <property type="match status" value="1"/>
</dbReference>
<evidence type="ECO:0000256" key="9">
    <source>
        <dbReference type="RuleBase" id="RU362103"/>
    </source>
</evidence>
<dbReference type="GO" id="GO:0004623">
    <property type="term" value="F:phospholipase A2 activity"/>
    <property type="evidence" value="ECO:0007669"/>
    <property type="project" value="TreeGrafter"/>
</dbReference>
<gene>
    <name evidence="11" type="primary">Mo02743</name>
    <name evidence="11" type="ORF">E5Q_02743</name>
</gene>
<accession>G7DZS2</accession>
<evidence type="ECO:0000256" key="1">
    <source>
        <dbReference type="ARBA" id="ARBA00008780"/>
    </source>
</evidence>
<keyword evidence="6 8" id="KW-0443">Lipid metabolism</keyword>
<dbReference type="GO" id="GO:0005829">
    <property type="term" value="C:cytosol"/>
    <property type="evidence" value="ECO:0007669"/>
    <property type="project" value="TreeGrafter"/>
</dbReference>
<dbReference type="SMART" id="SM00022">
    <property type="entry name" value="PLAc"/>
    <property type="match status" value="1"/>
</dbReference>
<proteinExistence type="inferred from homology"/>
<dbReference type="EC" id="3.1.1.5" evidence="2 9"/>
<dbReference type="InterPro" id="IPR016035">
    <property type="entry name" value="Acyl_Trfase/lysoPLipase"/>
</dbReference>
<evidence type="ECO:0000256" key="7">
    <source>
        <dbReference type="ARBA" id="ARBA00023180"/>
    </source>
</evidence>
<feature type="chain" id="PRO_5005132527" description="Lysophospholipase" evidence="9">
    <location>
        <begin position="17"/>
        <end position="554"/>
    </location>
</feature>
<sequence length="554" mass="59210">MNILAWLSFVLPIVRAGYAPKTVPCPTAALVRTTGLTPSQSLSTEETAYIQARQSSVLPLLWSQYTEATSTGYASAQFANNWPNLGIAVSGGGLRAAQFAAGALSAFDNRNASAVAAKTAGVLQLASRMSALSGGSWFLTSYLSHDLPSLPALVFGDDKISGWQLDVPLTSPTLQKRSLFTAATHFLDKAGWYRAMFADVASKLAAGFPVSITDLLARALQRFSPNDADRGASDTFSTALKVTSSYSSHRMPYPIIVLNVLKDGQIATNESDPIFEITPSEFASYDNAVSAAIPTRYLGSKMDTTGKPIRCVTGFDNLGFVAASSASLLMENVQSDLKSIPLPSGPLADALRAPQALTARYPNPFRGININTNQEADDEVLSIDDGGMNGEVIPLWPHLMRARNTDVVIALDASTGASSTTFHPTGDSLFAAANRAQLLNDQVSFPPMPSSVDAFVKAGYANRPTFLGCESKFVVKAGDTYPLIVYIPNRPIGTGTTTNYSAFDLQYTLAQQTVFFDSAHEIALSGIPGADGSRDAQWGTPFDALHQTFRRYVH</sequence>
<dbReference type="InterPro" id="IPR002642">
    <property type="entry name" value="LysoPLipase_cat_dom"/>
</dbReference>
<name>G7DZS2_MIXOS</name>
<evidence type="ECO:0000256" key="6">
    <source>
        <dbReference type="ARBA" id="ARBA00023098"/>
    </source>
</evidence>
<feature type="domain" description="PLA2c" evidence="10">
    <location>
        <begin position="24"/>
        <end position="554"/>
    </location>
</feature>
<dbReference type="EMBL" id="BABT02000074">
    <property type="protein sequence ID" value="GAA96082.1"/>
    <property type="molecule type" value="Genomic_DNA"/>
</dbReference>
<evidence type="ECO:0000313" key="11">
    <source>
        <dbReference type="EMBL" id="GAA96082.1"/>
    </source>
</evidence>
<keyword evidence="5 8" id="KW-0442">Lipid degradation</keyword>
<evidence type="ECO:0000256" key="4">
    <source>
        <dbReference type="ARBA" id="ARBA00022801"/>
    </source>
</evidence>
<dbReference type="AlphaFoldDB" id="G7DZS2"/>
<dbReference type="HOGENOM" id="CLU_014602_1_0_1"/>
<evidence type="ECO:0000259" key="10">
    <source>
        <dbReference type="PROSITE" id="PS51210"/>
    </source>
</evidence>
<protein>
    <recommendedName>
        <fullName evidence="2 9">Lysophospholipase</fullName>
        <ecNumber evidence="2 9">3.1.1.5</ecNumber>
    </recommendedName>
</protein>
<dbReference type="InParanoid" id="G7DZS2"/>
<keyword evidence="12" id="KW-1185">Reference proteome</keyword>
<comment type="similarity">
    <text evidence="1 9">Belongs to the lysophospholipase family.</text>
</comment>
<reference evidence="11 12" key="2">
    <citation type="journal article" date="2012" name="Open Biol.">
        <title>Characteristics of nucleosomes and linker DNA regions on the genome of the basidiomycete Mixia osmundae revealed by mono- and dinucleosome mapping.</title>
        <authorList>
            <person name="Nishida H."/>
            <person name="Kondo S."/>
            <person name="Matsumoto T."/>
            <person name="Suzuki Y."/>
            <person name="Yoshikawa H."/>
            <person name="Taylor T.D."/>
            <person name="Sugiyama J."/>
        </authorList>
    </citation>
    <scope>NUCLEOTIDE SEQUENCE [LARGE SCALE GENOMIC DNA]</scope>
    <source>
        <strain evidence="12">CBS 9802 / IAM 14324 / JCM 22182 / KY 12970</strain>
    </source>
</reference>
<comment type="catalytic activity">
    <reaction evidence="9">
        <text>a 1-acyl-sn-glycero-3-phosphocholine + H2O = sn-glycerol 3-phosphocholine + a fatty acid + H(+)</text>
        <dbReference type="Rhea" id="RHEA:15177"/>
        <dbReference type="ChEBI" id="CHEBI:15377"/>
        <dbReference type="ChEBI" id="CHEBI:15378"/>
        <dbReference type="ChEBI" id="CHEBI:16870"/>
        <dbReference type="ChEBI" id="CHEBI:28868"/>
        <dbReference type="ChEBI" id="CHEBI:58168"/>
        <dbReference type="EC" id="3.1.1.5"/>
    </reaction>
</comment>
<dbReference type="OrthoDB" id="4084751at2759"/>
<keyword evidence="7" id="KW-0325">Glycoprotein</keyword>